<dbReference type="PROSITE" id="PS50157">
    <property type="entry name" value="ZINC_FINGER_C2H2_2"/>
    <property type="match status" value="2"/>
</dbReference>
<dbReference type="SUPFAM" id="SSF57667">
    <property type="entry name" value="beta-beta-alpha zinc fingers"/>
    <property type="match status" value="1"/>
</dbReference>
<gene>
    <name evidence="9" type="ORF">OTU49_017532</name>
</gene>
<dbReference type="FunFam" id="3.30.160.60:FF:000446">
    <property type="entry name" value="Zinc finger protein"/>
    <property type="match status" value="1"/>
</dbReference>
<evidence type="ECO:0000256" key="3">
    <source>
        <dbReference type="ARBA" id="ARBA00022833"/>
    </source>
</evidence>
<evidence type="ECO:0000256" key="2">
    <source>
        <dbReference type="ARBA" id="ARBA00022771"/>
    </source>
</evidence>
<evidence type="ECO:0000256" key="5">
    <source>
        <dbReference type="PROSITE-ProRule" id="PRU00042"/>
    </source>
</evidence>
<dbReference type="Proteomes" id="UP001445076">
    <property type="component" value="Unassembled WGS sequence"/>
</dbReference>
<accession>A0AAW0YCL7</accession>
<reference evidence="9 10" key="1">
    <citation type="journal article" date="2024" name="BMC Genomics">
        <title>Genome assembly of redclaw crayfish (Cherax quadricarinatus) provides insights into its immune adaptation and hypoxia tolerance.</title>
        <authorList>
            <person name="Liu Z."/>
            <person name="Zheng J."/>
            <person name="Li H."/>
            <person name="Fang K."/>
            <person name="Wang S."/>
            <person name="He J."/>
            <person name="Zhou D."/>
            <person name="Weng S."/>
            <person name="Chi M."/>
            <person name="Gu Z."/>
            <person name="He J."/>
            <person name="Li F."/>
            <person name="Wang M."/>
        </authorList>
    </citation>
    <scope>NUCLEOTIDE SEQUENCE [LARGE SCALE GENOMIC DNA]</scope>
    <source>
        <strain evidence="9">ZL_2023a</strain>
    </source>
</reference>
<comment type="caution">
    <text evidence="9">The sequence shown here is derived from an EMBL/GenBank/DDBJ whole genome shotgun (WGS) entry which is preliminary data.</text>
</comment>
<evidence type="ECO:0000256" key="6">
    <source>
        <dbReference type="SAM" id="MobiDB-lite"/>
    </source>
</evidence>
<evidence type="ECO:0000313" key="10">
    <source>
        <dbReference type="Proteomes" id="UP001445076"/>
    </source>
</evidence>
<dbReference type="GO" id="GO:0003006">
    <property type="term" value="P:developmental process involved in reproduction"/>
    <property type="evidence" value="ECO:0007669"/>
    <property type="project" value="UniProtKB-ARBA"/>
</dbReference>
<keyword evidence="2 5" id="KW-0863">Zinc-finger</keyword>
<dbReference type="InterPro" id="IPR051095">
    <property type="entry name" value="Dros_DevTransReg"/>
</dbReference>
<name>A0AAW0YCL7_CHEQU</name>
<dbReference type="InterPro" id="IPR036236">
    <property type="entry name" value="Znf_C2H2_sf"/>
</dbReference>
<feature type="compositionally biased region" description="Basic and acidic residues" evidence="6">
    <location>
        <begin position="188"/>
        <end position="198"/>
    </location>
</feature>
<dbReference type="EMBL" id="JARKIK010000001">
    <property type="protein sequence ID" value="KAK8754678.1"/>
    <property type="molecule type" value="Genomic_DNA"/>
</dbReference>
<feature type="region of interest" description="Disordered" evidence="6">
    <location>
        <begin position="115"/>
        <end position="210"/>
    </location>
</feature>
<dbReference type="PROSITE" id="PS00028">
    <property type="entry name" value="ZINC_FINGER_C2H2_1"/>
    <property type="match status" value="2"/>
</dbReference>
<sequence length="403" mass="44352">MGADQQFCLRWNNFHTNITSAFESLRDDEDFVDITLACEGRQIKAHKMVLSACSPYFRSLLKGNPCQHPIVFLKDVTFANLTSILDFMYHGEVNVSHNELATFLKTAEALKVRGLAEDEKKKDAENYNESSSPPPPRDPPDPGSPRPEEGSSAPDTHLSDSPPPKRQRRRSGASLHSAEDTNETVLSEARDSSVKNEPLDFNEEEDMLSQSVEQDLIKTDIDDSEERSFGPSESVTISRSQAAMQQLQESFGSFLPGMGQSPGFLPQGATDMPRPPPYPLEGVQGLPPGISALPGPSMSQGAASQDASQGLGFFPLVRERRQIRYECSVCGRTFSNVYNLKVHMRDQHSGLGSAKCEICGLSFKNLSTLRVHKSNYHRKPASKTNPSTSATTTQALDDPRLHA</sequence>
<evidence type="ECO:0000256" key="4">
    <source>
        <dbReference type="ARBA" id="ARBA00023242"/>
    </source>
</evidence>
<organism evidence="9 10">
    <name type="scientific">Cherax quadricarinatus</name>
    <name type="common">Australian red claw crayfish</name>
    <dbReference type="NCBI Taxonomy" id="27406"/>
    <lineage>
        <taxon>Eukaryota</taxon>
        <taxon>Metazoa</taxon>
        <taxon>Ecdysozoa</taxon>
        <taxon>Arthropoda</taxon>
        <taxon>Crustacea</taxon>
        <taxon>Multicrustacea</taxon>
        <taxon>Malacostraca</taxon>
        <taxon>Eumalacostraca</taxon>
        <taxon>Eucarida</taxon>
        <taxon>Decapoda</taxon>
        <taxon>Pleocyemata</taxon>
        <taxon>Astacidea</taxon>
        <taxon>Parastacoidea</taxon>
        <taxon>Parastacidae</taxon>
        <taxon>Cherax</taxon>
    </lineage>
</organism>
<dbReference type="Pfam" id="PF00651">
    <property type="entry name" value="BTB"/>
    <property type="match status" value="1"/>
</dbReference>
<dbReference type="InterPro" id="IPR011333">
    <property type="entry name" value="SKP1/BTB/POZ_sf"/>
</dbReference>
<dbReference type="GO" id="GO:0048666">
    <property type="term" value="P:neuron development"/>
    <property type="evidence" value="ECO:0007669"/>
    <property type="project" value="UniProtKB-ARBA"/>
</dbReference>
<keyword evidence="4" id="KW-0539">Nucleus</keyword>
<feature type="domain" description="C2H2-type" evidence="8">
    <location>
        <begin position="354"/>
        <end position="382"/>
    </location>
</feature>
<dbReference type="GO" id="GO:0048513">
    <property type="term" value="P:animal organ development"/>
    <property type="evidence" value="ECO:0007669"/>
    <property type="project" value="UniProtKB-ARBA"/>
</dbReference>
<proteinExistence type="predicted"/>
<keyword evidence="10" id="KW-1185">Reference proteome</keyword>
<dbReference type="SUPFAM" id="SSF54695">
    <property type="entry name" value="POZ domain"/>
    <property type="match status" value="1"/>
</dbReference>
<evidence type="ECO:0000256" key="1">
    <source>
        <dbReference type="ARBA" id="ARBA00022723"/>
    </source>
</evidence>
<keyword evidence="1" id="KW-0479">Metal-binding</keyword>
<dbReference type="SMART" id="SM00225">
    <property type="entry name" value="BTB"/>
    <property type="match status" value="1"/>
</dbReference>
<feature type="compositionally biased region" description="Pro residues" evidence="6">
    <location>
        <begin position="132"/>
        <end position="145"/>
    </location>
</feature>
<dbReference type="Gene3D" id="3.30.160.60">
    <property type="entry name" value="Classic Zinc Finger"/>
    <property type="match status" value="1"/>
</dbReference>
<evidence type="ECO:0000259" key="8">
    <source>
        <dbReference type="PROSITE" id="PS50157"/>
    </source>
</evidence>
<dbReference type="InterPro" id="IPR000210">
    <property type="entry name" value="BTB/POZ_dom"/>
</dbReference>
<feature type="domain" description="BTB" evidence="7">
    <location>
        <begin position="32"/>
        <end position="97"/>
    </location>
</feature>
<feature type="region of interest" description="Disordered" evidence="6">
    <location>
        <begin position="375"/>
        <end position="403"/>
    </location>
</feature>
<dbReference type="SMART" id="SM00355">
    <property type="entry name" value="ZnF_C2H2"/>
    <property type="match status" value="2"/>
</dbReference>
<dbReference type="AlphaFoldDB" id="A0AAW0YCL7"/>
<dbReference type="PANTHER" id="PTHR23110">
    <property type="entry name" value="BTB DOMAIN TRANSCRIPTION FACTOR"/>
    <property type="match status" value="1"/>
</dbReference>
<dbReference type="InterPro" id="IPR013087">
    <property type="entry name" value="Znf_C2H2_type"/>
</dbReference>
<dbReference type="CDD" id="cd18315">
    <property type="entry name" value="BTB_POZ_BAB-like"/>
    <property type="match status" value="1"/>
</dbReference>
<dbReference type="GO" id="GO:0006357">
    <property type="term" value="P:regulation of transcription by RNA polymerase II"/>
    <property type="evidence" value="ECO:0007669"/>
    <property type="project" value="TreeGrafter"/>
</dbReference>
<dbReference type="PANTHER" id="PTHR23110:SF99">
    <property type="entry name" value="BROAD-COMPLEX CORE PROTEIN ISOFORM 6"/>
    <property type="match status" value="1"/>
</dbReference>
<dbReference type="GO" id="GO:0005634">
    <property type="term" value="C:nucleus"/>
    <property type="evidence" value="ECO:0007669"/>
    <property type="project" value="UniProtKB-ARBA"/>
</dbReference>
<keyword evidence="3" id="KW-0862">Zinc</keyword>
<evidence type="ECO:0000313" key="9">
    <source>
        <dbReference type="EMBL" id="KAK8754678.1"/>
    </source>
</evidence>
<evidence type="ECO:0000259" key="7">
    <source>
        <dbReference type="PROSITE" id="PS50097"/>
    </source>
</evidence>
<feature type="compositionally biased region" description="Basic and acidic residues" evidence="6">
    <location>
        <begin position="115"/>
        <end position="125"/>
    </location>
</feature>
<protein>
    <submittedName>
        <fullName evidence="9">Uncharacterized protein</fullName>
    </submittedName>
</protein>
<feature type="compositionally biased region" description="Polar residues" evidence="6">
    <location>
        <begin position="382"/>
        <end position="395"/>
    </location>
</feature>
<dbReference type="Gene3D" id="3.30.710.10">
    <property type="entry name" value="Potassium Channel Kv1.1, Chain A"/>
    <property type="match status" value="1"/>
</dbReference>
<feature type="domain" description="C2H2-type" evidence="8">
    <location>
        <begin position="325"/>
        <end position="353"/>
    </location>
</feature>
<dbReference type="GO" id="GO:0008270">
    <property type="term" value="F:zinc ion binding"/>
    <property type="evidence" value="ECO:0007669"/>
    <property type="project" value="UniProtKB-KW"/>
</dbReference>
<dbReference type="PROSITE" id="PS50097">
    <property type="entry name" value="BTB"/>
    <property type="match status" value="1"/>
</dbReference>
<dbReference type="Pfam" id="PF00096">
    <property type="entry name" value="zf-C2H2"/>
    <property type="match status" value="2"/>
</dbReference>